<feature type="transmembrane region" description="Helical" evidence="10">
    <location>
        <begin position="180"/>
        <end position="198"/>
    </location>
</feature>
<keyword evidence="6 10" id="KW-1133">Transmembrane helix</keyword>
<evidence type="ECO:0000256" key="3">
    <source>
        <dbReference type="ARBA" id="ARBA00022692"/>
    </source>
</evidence>
<dbReference type="Pfam" id="PF03023">
    <property type="entry name" value="MurJ"/>
    <property type="match status" value="1"/>
</dbReference>
<feature type="transmembrane region" description="Helical" evidence="10">
    <location>
        <begin position="20"/>
        <end position="39"/>
    </location>
</feature>
<dbReference type="GO" id="GO:0005886">
    <property type="term" value="C:plasma membrane"/>
    <property type="evidence" value="ECO:0007669"/>
    <property type="project" value="UniProtKB-SubCell"/>
</dbReference>
<evidence type="ECO:0000313" key="11">
    <source>
        <dbReference type="EMBL" id="TCW00209.1"/>
    </source>
</evidence>
<gene>
    <name evidence="11" type="ORF">EDC52_101557</name>
</gene>
<dbReference type="PANTHER" id="PTHR47019:SF1">
    <property type="entry name" value="LIPID II FLIPPASE MURJ"/>
    <property type="match status" value="1"/>
</dbReference>
<feature type="transmembrane region" description="Helical" evidence="10">
    <location>
        <begin position="429"/>
        <end position="448"/>
    </location>
</feature>
<evidence type="ECO:0000256" key="5">
    <source>
        <dbReference type="ARBA" id="ARBA00022984"/>
    </source>
</evidence>
<keyword evidence="2" id="KW-1003">Cell membrane</keyword>
<comment type="function">
    <text evidence="8">Involved in peptidoglycan biosynthesis. Transports lipid-linked peptidoglycan precursors from the inner to the outer leaflet of the cytoplasmic membrane.</text>
</comment>
<proteinExistence type="inferred from homology"/>
<feature type="transmembrane region" description="Helical" evidence="10">
    <location>
        <begin position="454"/>
        <end position="473"/>
    </location>
</feature>
<keyword evidence="7 10" id="KW-0472">Membrane</keyword>
<organism evidence="11 12">
    <name type="scientific">Biostraticola tofi</name>
    <dbReference type="NCBI Taxonomy" id="466109"/>
    <lineage>
        <taxon>Bacteria</taxon>
        <taxon>Pseudomonadati</taxon>
        <taxon>Pseudomonadota</taxon>
        <taxon>Gammaproteobacteria</taxon>
        <taxon>Enterobacterales</taxon>
        <taxon>Bruguierivoracaceae</taxon>
        <taxon>Biostraticola</taxon>
    </lineage>
</organism>
<feature type="transmembrane region" description="Helical" evidence="10">
    <location>
        <begin position="373"/>
        <end position="393"/>
    </location>
</feature>
<dbReference type="EMBL" id="SMCR01000001">
    <property type="protein sequence ID" value="TCW00209.1"/>
    <property type="molecule type" value="Genomic_DNA"/>
</dbReference>
<dbReference type="InterPro" id="IPR004268">
    <property type="entry name" value="MurJ"/>
</dbReference>
<dbReference type="OrthoDB" id="3362026at2"/>
<dbReference type="Proteomes" id="UP000295719">
    <property type="component" value="Unassembled WGS sequence"/>
</dbReference>
<comment type="caution">
    <text evidence="11">The sequence shown here is derived from an EMBL/GenBank/DDBJ whole genome shotgun (WGS) entry which is preliminary data.</text>
</comment>
<feature type="transmembrane region" description="Helical" evidence="10">
    <location>
        <begin position="45"/>
        <end position="66"/>
    </location>
</feature>
<dbReference type="GO" id="GO:0009252">
    <property type="term" value="P:peptidoglycan biosynthetic process"/>
    <property type="evidence" value="ECO:0007669"/>
    <property type="project" value="UniProtKB-KW"/>
</dbReference>
<keyword evidence="5" id="KW-0573">Peptidoglycan synthesis</keyword>
<dbReference type="GO" id="GO:0034204">
    <property type="term" value="P:lipid translocation"/>
    <property type="evidence" value="ECO:0007669"/>
    <property type="project" value="TreeGrafter"/>
</dbReference>
<comment type="subcellular location">
    <subcellularLocation>
        <location evidence="1">Cell membrane</location>
        <topology evidence="1">Multi-pass membrane protein</topology>
    </subcellularLocation>
</comment>
<dbReference type="GO" id="GO:0008360">
    <property type="term" value="P:regulation of cell shape"/>
    <property type="evidence" value="ECO:0007669"/>
    <property type="project" value="UniProtKB-KW"/>
</dbReference>
<accession>A0A4R3Z567</accession>
<feature type="transmembrane region" description="Helical" evidence="10">
    <location>
        <begin position="269"/>
        <end position="289"/>
    </location>
</feature>
<feature type="transmembrane region" description="Helical" evidence="10">
    <location>
        <begin position="338"/>
        <end position="361"/>
    </location>
</feature>
<protein>
    <submittedName>
        <fullName evidence="11">Putative peptidoglycan lipid II flippase</fullName>
    </submittedName>
</protein>
<evidence type="ECO:0000256" key="2">
    <source>
        <dbReference type="ARBA" id="ARBA00022475"/>
    </source>
</evidence>
<dbReference type="PANTHER" id="PTHR47019">
    <property type="entry name" value="LIPID II FLIPPASE MURJ"/>
    <property type="match status" value="1"/>
</dbReference>
<keyword evidence="3 10" id="KW-0812">Transmembrane</keyword>
<name>A0A4R3Z567_9GAMM</name>
<evidence type="ECO:0000256" key="1">
    <source>
        <dbReference type="ARBA" id="ARBA00004651"/>
    </source>
</evidence>
<reference evidence="11 12" key="1">
    <citation type="submission" date="2019-03" db="EMBL/GenBank/DDBJ databases">
        <title>Genomic Encyclopedia of Type Strains, Phase IV (KMG-IV): sequencing the most valuable type-strain genomes for metagenomic binning, comparative biology and taxonomic classification.</title>
        <authorList>
            <person name="Goeker M."/>
        </authorList>
    </citation>
    <scope>NUCLEOTIDE SEQUENCE [LARGE SCALE GENOMIC DNA]</scope>
    <source>
        <strain evidence="11 12">DSM 19580</strain>
    </source>
</reference>
<evidence type="ECO:0000256" key="7">
    <source>
        <dbReference type="ARBA" id="ARBA00023136"/>
    </source>
</evidence>
<comment type="similarity">
    <text evidence="9">Belongs to the MurJ/MviN family.</text>
</comment>
<dbReference type="InterPro" id="IPR051050">
    <property type="entry name" value="Lipid_II_flippase_MurJ/MviN"/>
</dbReference>
<feature type="transmembrane region" description="Helical" evidence="10">
    <location>
        <begin position="78"/>
        <end position="101"/>
    </location>
</feature>
<evidence type="ECO:0000313" key="12">
    <source>
        <dbReference type="Proteomes" id="UP000295719"/>
    </source>
</evidence>
<evidence type="ECO:0000256" key="8">
    <source>
        <dbReference type="ARBA" id="ARBA00060041"/>
    </source>
</evidence>
<feature type="transmembrane region" description="Helical" evidence="10">
    <location>
        <begin position="399"/>
        <end position="422"/>
    </location>
</feature>
<sequence>MRKAIASLIGGNLLSKILGLVREVIVAALFGTGYINGAYRVAQTGTLVPVNFLISDSLTAFIPLYKMFKKESINKGQLFFWGMLILFIIFSLVLTLFSYIFVDKWLNIIAPGLDVNTKRLAAEMLIIMAIGIPFYLTSALINYVEMAHDDFFPMSVRPSLQNLGMLCGAIFAYWFHNPLYLAWGFTLSYVLFFVWVLCRGIKANLLLFPQNYEFKILKEVIKKFWVTLRPLILLPVIYQGNIAVERAIATLISINAVSAIDYAKFITETLLLIVSAPVALAGLASWGGVQKKEMKIKMVNVFNIMLMVSLPISAFIWTHSTEIVTVLFARGRFDAESIHVTSIILFGMSLGLWAQAIGYVYIKALNAQLKNNYVMMIMSIGLCLNIIINIIFYKHIGAYALGLGYTVYGLVLLLGCLIAINIWPQIAKIAIIMTLGAVLYNFITLINFRVVNDLITLIVDGIVFLSFWFIILVGTPHTRRILKTLFSK</sequence>
<keyword evidence="4" id="KW-0133">Cell shape</keyword>
<evidence type="ECO:0000256" key="10">
    <source>
        <dbReference type="SAM" id="Phobius"/>
    </source>
</evidence>
<dbReference type="AlphaFoldDB" id="A0A4R3Z567"/>
<dbReference type="GO" id="GO:0015648">
    <property type="term" value="F:lipid-linked peptidoglycan transporter activity"/>
    <property type="evidence" value="ECO:0007669"/>
    <property type="project" value="TreeGrafter"/>
</dbReference>
<evidence type="ECO:0000256" key="6">
    <source>
        <dbReference type="ARBA" id="ARBA00022989"/>
    </source>
</evidence>
<dbReference type="RefSeq" id="WP_131863745.1">
    <property type="nucleotide sequence ID" value="NZ_SMCR01000001.1"/>
</dbReference>
<evidence type="ECO:0000256" key="9">
    <source>
        <dbReference type="ARBA" id="ARBA00061532"/>
    </source>
</evidence>
<feature type="transmembrane region" description="Helical" evidence="10">
    <location>
        <begin position="121"/>
        <end position="144"/>
    </location>
</feature>
<keyword evidence="12" id="KW-1185">Reference proteome</keyword>
<feature type="transmembrane region" description="Helical" evidence="10">
    <location>
        <begin position="301"/>
        <end position="318"/>
    </location>
</feature>
<evidence type="ECO:0000256" key="4">
    <source>
        <dbReference type="ARBA" id="ARBA00022960"/>
    </source>
</evidence>